<evidence type="ECO:0000313" key="1">
    <source>
        <dbReference type="EMBL" id="GMR56827.1"/>
    </source>
</evidence>
<comment type="caution">
    <text evidence="1">The sequence shown here is derived from an EMBL/GenBank/DDBJ whole genome shotgun (WGS) entry which is preliminary data.</text>
</comment>
<name>A0AAN5D6Y6_9BILA</name>
<reference evidence="2" key="1">
    <citation type="submission" date="2022-10" db="EMBL/GenBank/DDBJ databases">
        <title>Genome assembly of Pristionchus species.</title>
        <authorList>
            <person name="Yoshida K."/>
            <person name="Sommer R.J."/>
        </authorList>
    </citation>
    <scope>NUCLEOTIDE SEQUENCE [LARGE SCALE GENOMIC DNA]</scope>
    <source>
        <strain evidence="2">RS5460</strain>
    </source>
</reference>
<keyword evidence="2" id="KW-1185">Reference proteome</keyword>
<accession>A0AAN5D6Y6</accession>
<dbReference type="AlphaFoldDB" id="A0AAN5D6Y6"/>
<dbReference type="EMBL" id="BTRK01000006">
    <property type="protein sequence ID" value="GMR56827.1"/>
    <property type="molecule type" value="Genomic_DNA"/>
</dbReference>
<sequence>SLAVLLAFAMKGFGNPAVASLSISGLERRASAVTNRALGVLSPSRGAKTDAYEETKRGVVESFSKMLDSVVGSAQYKTKRNEYFRLAAAYGEAANNLK</sequence>
<feature type="non-terminal residue" evidence="1">
    <location>
        <position position="98"/>
    </location>
</feature>
<evidence type="ECO:0000313" key="2">
    <source>
        <dbReference type="Proteomes" id="UP001328107"/>
    </source>
</evidence>
<organism evidence="1 2">
    <name type="scientific">Pristionchus mayeri</name>
    <dbReference type="NCBI Taxonomy" id="1317129"/>
    <lineage>
        <taxon>Eukaryota</taxon>
        <taxon>Metazoa</taxon>
        <taxon>Ecdysozoa</taxon>
        <taxon>Nematoda</taxon>
        <taxon>Chromadorea</taxon>
        <taxon>Rhabditida</taxon>
        <taxon>Rhabditina</taxon>
        <taxon>Diplogasteromorpha</taxon>
        <taxon>Diplogasteroidea</taxon>
        <taxon>Neodiplogasteridae</taxon>
        <taxon>Pristionchus</taxon>
    </lineage>
</organism>
<gene>
    <name evidence="1" type="ORF">PMAYCL1PPCAC_27022</name>
</gene>
<dbReference type="Proteomes" id="UP001328107">
    <property type="component" value="Unassembled WGS sequence"/>
</dbReference>
<protein>
    <submittedName>
        <fullName evidence="1">Uncharacterized protein</fullName>
    </submittedName>
</protein>
<feature type="non-terminal residue" evidence="1">
    <location>
        <position position="1"/>
    </location>
</feature>
<proteinExistence type="predicted"/>